<reference evidence="8" key="1">
    <citation type="submission" date="2023-01" db="EMBL/GenBank/DDBJ databases">
        <title>Human gut microbiome strain richness.</title>
        <authorList>
            <person name="Chen-Liaw A."/>
        </authorList>
    </citation>
    <scope>NUCLEOTIDE SEQUENCE</scope>
    <source>
        <strain evidence="8">1001217st2_G6_1001217B_191108</strain>
    </source>
</reference>
<evidence type="ECO:0000256" key="3">
    <source>
        <dbReference type="ARBA" id="ARBA00022801"/>
    </source>
</evidence>
<dbReference type="PANTHER" id="PTHR47359:SF3">
    <property type="entry name" value="NLP_P60 DOMAIN-CONTAINING PROTEIN-RELATED"/>
    <property type="match status" value="1"/>
</dbReference>
<feature type="chain" id="PRO_5044258713" evidence="6">
    <location>
        <begin position="25"/>
        <end position="412"/>
    </location>
</feature>
<dbReference type="Gene3D" id="3.90.1720.10">
    <property type="entry name" value="endopeptidase domain like (from Nostoc punctiforme)"/>
    <property type="match status" value="1"/>
</dbReference>
<dbReference type="PANTHER" id="PTHR47359">
    <property type="entry name" value="PEPTIDOGLYCAN DL-ENDOPEPTIDASE CWLO"/>
    <property type="match status" value="1"/>
</dbReference>
<dbReference type="SUPFAM" id="SSF54001">
    <property type="entry name" value="Cysteine proteinases"/>
    <property type="match status" value="1"/>
</dbReference>
<evidence type="ECO:0000256" key="2">
    <source>
        <dbReference type="ARBA" id="ARBA00022670"/>
    </source>
</evidence>
<dbReference type="AlphaFoldDB" id="A0AB35ISK3"/>
<organism evidence="8 9">
    <name type="scientific">Thomasclavelia ramosa</name>
    <dbReference type="NCBI Taxonomy" id="1547"/>
    <lineage>
        <taxon>Bacteria</taxon>
        <taxon>Bacillati</taxon>
        <taxon>Bacillota</taxon>
        <taxon>Erysipelotrichia</taxon>
        <taxon>Erysipelotrichales</taxon>
        <taxon>Coprobacillaceae</taxon>
        <taxon>Thomasclavelia</taxon>
    </lineage>
</organism>
<feature type="coiled-coil region" evidence="5">
    <location>
        <begin position="179"/>
        <end position="227"/>
    </location>
</feature>
<keyword evidence="4" id="KW-0788">Thiol protease</keyword>
<feature type="signal peptide" evidence="6">
    <location>
        <begin position="1"/>
        <end position="24"/>
    </location>
</feature>
<protein>
    <submittedName>
        <fullName evidence="8">NlpC/P60 family protein</fullName>
    </submittedName>
</protein>
<dbReference type="PROSITE" id="PS51935">
    <property type="entry name" value="NLPC_P60"/>
    <property type="match status" value="1"/>
</dbReference>
<keyword evidence="2" id="KW-0645">Protease</keyword>
<dbReference type="Pfam" id="PF00877">
    <property type="entry name" value="NLPC_P60"/>
    <property type="match status" value="1"/>
</dbReference>
<feature type="domain" description="NlpC/P60" evidence="7">
    <location>
        <begin position="292"/>
        <end position="412"/>
    </location>
</feature>
<evidence type="ECO:0000259" key="7">
    <source>
        <dbReference type="PROSITE" id="PS51935"/>
    </source>
</evidence>
<keyword evidence="6" id="KW-0732">Signal</keyword>
<dbReference type="InterPro" id="IPR000064">
    <property type="entry name" value="NLP_P60_dom"/>
</dbReference>
<evidence type="ECO:0000256" key="1">
    <source>
        <dbReference type="ARBA" id="ARBA00007074"/>
    </source>
</evidence>
<dbReference type="GO" id="GO:0008234">
    <property type="term" value="F:cysteine-type peptidase activity"/>
    <property type="evidence" value="ECO:0007669"/>
    <property type="project" value="UniProtKB-KW"/>
</dbReference>
<evidence type="ECO:0000313" key="9">
    <source>
        <dbReference type="Proteomes" id="UP001211987"/>
    </source>
</evidence>
<evidence type="ECO:0000256" key="4">
    <source>
        <dbReference type="ARBA" id="ARBA00022807"/>
    </source>
</evidence>
<gene>
    <name evidence="8" type="ORF">PM738_18655</name>
</gene>
<dbReference type="RefSeq" id="WP_272019327.1">
    <property type="nucleotide sequence ID" value="NZ_JAQLKE010000055.1"/>
</dbReference>
<dbReference type="InterPro" id="IPR038765">
    <property type="entry name" value="Papain-like_cys_pep_sf"/>
</dbReference>
<dbReference type="Proteomes" id="UP001211987">
    <property type="component" value="Unassembled WGS sequence"/>
</dbReference>
<feature type="coiled-coil region" evidence="5">
    <location>
        <begin position="45"/>
        <end position="114"/>
    </location>
</feature>
<proteinExistence type="inferred from homology"/>
<dbReference type="GO" id="GO:0006508">
    <property type="term" value="P:proteolysis"/>
    <property type="evidence" value="ECO:0007669"/>
    <property type="project" value="UniProtKB-KW"/>
</dbReference>
<dbReference type="EMBL" id="JAQLKE010000055">
    <property type="protein sequence ID" value="MDB7085805.1"/>
    <property type="molecule type" value="Genomic_DNA"/>
</dbReference>
<evidence type="ECO:0000256" key="6">
    <source>
        <dbReference type="SAM" id="SignalP"/>
    </source>
</evidence>
<feature type="coiled-coil region" evidence="5">
    <location>
        <begin position="254"/>
        <end position="296"/>
    </location>
</feature>
<name>A0AB35ISK3_9FIRM</name>
<comment type="caution">
    <text evidence="8">The sequence shown here is derived from an EMBL/GenBank/DDBJ whole genome shotgun (WGS) entry which is preliminary data.</text>
</comment>
<evidence type="ECO:0000256" key="5">
    <source>
        <dbReference type="SAM" id="Coils"/>
    </source>
</evidence>
<evidence type="ECO:0000313" key="8">
    <source>
        <dbReference type="EMBL" id="MDB7085805.1"/>
    </source>
</evidence>
<dbReference type="InterPro" id="IPR051794">
    <property type="entry name" value="PG_Endopeptidase_C40"/>
</dbReference>
<sequence length="412" mass="46548">MIKKNLILLSLILTMSANTTPIFANSINEKLSNNTVYFDEISIANKTLDTLKKQQNKQLKEIESKQVEVDTLFYNKSSAEKNKKETKKRAEKATEDYNKTLNKLENAKESFTNNQNIILHLKNKITQNPTEDTIKEISTLKFKQIKQAKIVTDLESSVNTQAVVTKLTTEQTKKNEYKIDNLQKEYESKSTELSDSFENTAEIKQEINNINITVQDSQKKALELKKNSFDLDEESRKEKEEKYRLPTDEELKLIIAENERRKAEEAEAARLATEEAARIEAEKKAQEEALKKAIGQSIADAALSKIGAPYVWGAQGPNTFDCSGLVWWACKQAGIYFDRTTAAGLSQMGTQISYSQLQPGDIITMNTLGYTSHVVIYIGNSQVVHAPQTGDVVKITSITPTKWNIVNCVRLY</sequence>
<accession>A0AB35ISK3</accession>
<keyword evidence="3" id="KW-0378">Hydrolase</keyword>
<comment type="similarity">
    <text evidence="1">Belongs to the peptidase C40 family.</text>
</comment>
<keyword evidence="5" id="KW-0175">Coiled coil</keyword>